<evidence type="ECO:0000313" key="2">
    <source>
        <dbReference type="EMBL" id="ORY81040.1"/>
    </source>
</evidence>
<accession>A0A1Y2EW41</accession>
<comment type="caution">
    <text evidence="1">The sequence shown here is derived from an EMBL/GenBank/DDBJ whole genome shotgun (WGS) entry which is preliminary data.</text>
</comment>
<dbReference type="EMBL" id="MCFI01000025">
    <property type="protein sequence ID" value="ORY75822.1"/>
    <property type="molecule type" value="Genomic_DNA"/>
</dbReference>
<name>A0A1Y2EW41_PROLT</name>
<proteinExistence type="predicted"/>
<dbReference type="GeneID" id="63786183"/>
<protein>
    <submittedName>
        <fullName evidence="1">Uncharacterized protein</fullName>
    </submittedName>
</protein>
<dbReference type="AlphaFoldDB" id="A0A1Y2EW41"/>
<dbReference type="EMBL" id="MCFI01000012">
    <property type="protein sequence ID" value="ORY81040.1"/>
    <property type="molecule type" value="Genomic_DNA"/>
</dbReference>
<feature type="non-terminal residue" evidence="1">
    <location>
        <position position="1"/>
    </location>
</feature>
<gene>
    <name evidence="2" type="ORF">BCR37DRAFT_380958</name>
    <name evidence="1" type="ORF">BCR37DRAFT_384008</name>
</gene>
<dbReference type="Proteomes" id="UP000193685">
    <property type="component" value="Unassembled WGS sequence"/>
</dbReference>
<evidence type="ECO:0000313" key="3">
    <source>
        <dbReference type="Proteomes" id="UP000193685"/>
    </source>
</evidence>
<sequence>SSQSNRCMSQSEVRVSMGTVKYRMLLHGSTIDLHVDLRKLGAVLIDAKL</sequence>
<keyword evidence="3" id="KW-1185">Reference proteome</keyword>
<reference evidence="1 3" key="1">
    <citation type="submission" date="2016-07" db="EMBL/GenBank/DDBJ databases">
        <title>Pervasive Adenine N6-methylation of Active Genes in Fungi.</title>
        <authorList>
            <consortium name="DOE Joint Genome Institute"/>
            <person name="Mondo S.J."/>
            <person name="Dannebaum R.O."/>
            <person name="Kuo R.C."/>
            <person name="Labutti K."/>
            <person name="Haridas S."/>
            <person name="Kuo A."/>
            <person name="Salamov A."/>
            <person name="Ahrendt S.R."/>
            <person name="Lipzen A."/>
            <person name="Sullivan W."/>
            <person name="Andreopoulos W.B."/>
            <person name="Clum A."/>
            <person name="Lindquist E."/>
            <person name="Daum C."/>
            <person name="Ramamoorthy G.K."/>
            <person name="Gryganskyi A."/>
            <person name="Culley D."/>
            <person name="Magnuson J.K."/>
            <person name="James T.Y."/>
            <person name="O'Malley M.A."/>
            <person name="Stajich J.E."/>
            <person name="Spatafora J.W."/>
            <person name="Visel A."/>
            <person name="Grigoriev I.V."/>
        </authorList>
    </citation>
    <scope>NUCLEOTIDE SEQUENCE [LARGE SCALE GENOMIC DNA]</scope>
    <source>
        <strain evidence="1 3">12-1054</strain>
    </source>
</reference>
<organism evidence="1 3">
    <name type="scientific">Protomyces lactucae-debilis</name>
    <dbReference type="NCBI Taxonomy" id="2754530"/>
    <lineage>
        <taxon>Eukaryota</taxon>
        <taxon>Fungi</taxon>
        <taxon>Dikarya</taxon>
        <taxon>Ascomycota</taxon>
        <taxon>Taphrinomycotina</taxon>
        <taxon>Taphrinomycetes</taxon>
        <taxon>Taphrinales</taxon>
        <taxon>Protomycetaceae</taxon>
        <taxon>Protomyces</taxon>
    </lineage>
</organism>
<dbReference type="RefSeq" id="XP_040724685.1">
    <property type="nucleotide sequence ID" value="XM_040869584.1"/>
</dbReference>
<evidence type="ECO:0000313" key="1">
    <source>
        <dbReference type="EMBL" id="ORY75822.1"/>
    </source>
</evidence>